<keyword evidence="13" id="KW-1185">Reference proteome</keyword>
<evidence type="ECO:0000256" key="7">
    <source>
        <dbReference type="ARBA" id="ARBA00022779"/>
    </source>
</evidence>
<evidence type="ECO:0000256" key="6">
    <source>
        <dbReference type="ARBA" id="ARBA00022692"/>
    </source>
</evidence>
<keyword evidence="10" id="KW-0997">Cell inner membrane</keyword>
<organism evidence="12 13">
    <name type="scientific">Comamonas faecalis</name>
    <dbReference type="NCBI Taxonomy" id="1387849"/>
    <lineage>
        <taxon>Bacteria</taxon>
        <taxon>Pseudomonadati</taxon>
        <taxon>Pseudomonadota</taxon>
        <taxon>Betaproteobacteria</taxon>
        <taxon>Burkholderiales</taxon>
        <taxon>Comamonadaceae</taxon>
        <taxon>Comamonas</taxon>
    </lineage>
</organism>
<dbReference type="PANTHER" id="PTHR35091">
    <property type="entry name" value="FLAGELLAR PROTEIN FLIL"/>
    <property type="match status" value="1"/>
</dbReference>
<dbReference type="Proteomes" id="UP001501627">
    <property type="component" value="Unassembled WGS sequence"/>
</dbReference>
<evidence type="ECO:0000256" key="10">
    <source>
        <dbReference type="RuleBase" id="RU364125"/>
    </source>
</evidence>
<evidence type="ECO:0000256" key="5">
    <source>
        <dbReference type="ARBA" id="ARBA00022500"/>
    </source>
</evidence>
<accession>A0ABP7QHQ5</accession>
<feature type="transmembrane region" description="Helical" evidence="10">
    <location>
        <begin position="35"/>
        <end position="57"/>
    </location>
</feature>
<evidence type="ECO:0000256" key="4">
    <source>
        <dbReference type="ARBA" id="ARBA00022475"/>
    </source>
</evidence>
<dbReference type="InterPro" id="IPR005503">
    <property type="entry name" value="FliL"/>
</dbReference>
<evidence type="ECO:0000256" key="8">
    <source>
        <dbReference type="ARBA" id="ARBA00022989"/>
    </source>
</evidence>
<evidence type="ECO:0000256" key="9">
    <source>
        <dbReference type="ARBA" id="ARBA00023136"/>
    </source>
</evidence>
<protein>
    <recommendedName>
        <fullName evidence="10">Flagellar protein FliL</fullName>
    </recommendedName>
</protein>
<evidence type="ECO:0000256" key="2">
    <source>
        <dbReference type="ARBA" id="ARBA00004162"/>
    </source>
</evidence>
<comment type="subcellular location">
    <subcellularLocation>
        <location evidence="10">Cell inner membrane</location>
    </subcellularLocation>
    <subcellularLocation>
        <location evidence="2">Cell membrane</location>
        <topology evidence="2">Single-pass membrane protein</topology>
    </subcellularLocation>
</comment>
<keyword evidence="9 10" id="KW-0472">Membrane</keyword>
<evidence type="ECO:0000256" key="1">
    <source>
        <dbReference type="ARBA" id="ARBA00002254"/>
    </source>
</evidence>
<keyword evidence="6 10" id="KW-0812">Transmembrane</keyword>
<keyword evidence="5 10" id="KW-0145">Chemotaxis</keyword>
<feature type="region of interest" description="Disordered" evidence="11">
    <location>
        <begin position="167"/>
        <end position="194"/>
    </location>
</feature>
<evidence type="ECO:0000256" key="3">
    <source>
        <dbReference type="ARBA" id="ARBA00008281"/>
    </source>
</evidence>
<gene>
    <name evidence="12" type="ORF">GCM10022279_02350</name>
</gene>
<dbReference type="EMBL" id="BAABBP010000002">
    <property type="protein sequence ID" value="GAA3982308.1"/>
    <property type="molecule type" value="Genomic_DNA"/>
</dbReference>
<evidence type="ECO:0000313" key="12">
    <source>
        <dbReference type="EMBL" id="GAA3982308.1"/>
    </source>
</evidence>
<keyword evidence="4" id="KW-1003">Cell membrane</keyword>
<reference evidence="13" key="1">
    <citation type="journal article" date="2019" name="Int. J. Syst. Evol. Microbiol.">
        <title>The Global Catalogue of Microorganisms (GCM) 10K type strain sequencing project: providing services to taxonomists for standard genome sequencing and annotation.</title>
        <authorList>
            <consortium name="The Broad Institute Genomics Platform"/>
            <consortium name="The Broad Institute Genome Sequencing Center for Infectious Disease"/>
            <person name="Wu L."/>
            <person name="Ma J."/>
        </authorList>
    </citation>
    <scope>NUCLEOTIDE SEQUENCE [LARGE SCALE GENOMIC DNA]</scope>
    <source>
        <strain evidence="13">JCM 17561</strain>
    </source>
</reference>
<proteinExistence type="inferred from homology"/>
<comment type="caution">
    <text evidence="12">The sequence shown here is derived from an EMBL/GenBank/DDBJ whole genome shotgun (WGS) entry which is preliminary data.</text>
</comment>
<comment type="similarity">
    <text evidence="3 10">Belongs to the FliL family.</text>
</comment>
<feature type="compositionally biased region" description="Acidic residues" evidence="11">
    <location>
        <begin position="179"/>
        <end position="189"/>
    </location>
</feature>
<name>A0ABP7QHQ5_9BURK</name>
<dbReference type="PANTHER" id="PTHR35091:SF2">
    <property type="entry name" value="FLAGELLAR PROTEIN FLIL"/>
    <property type="match status" value="1"/>
</dbReference>
<keyword evidence="7 10" id="KW-0283">Flagellar rotation</keyword>
<comment type="function">
    <text evidence="1 10">Controls the rotational direction of flagella during chemotaxis.</text>
</comment>
<keyword evidence="8 10" id="KW-1133">Transmembrane helix</keyword>
<evidence type="ECO:0000313" key="13">
    <source>
        <dbReference type="Proteomes" id="UP001501627"/>
    </source>
</evidence>
<sequence>MVSGRVAHRLPRISVPLESTNVSDPKPAPAKNKKLFIVLVVFAVLLVAVLGAAWFFLAQRNAYGDEDAPQRPAAAAAAKQPPTYLPMDNMVVNLADPGGDRFAQIGITLELADAKTAEQVKNFMPTIRSGVLMLVSQRTADELLTREGKEALALEVRRAVSQPLGYRVSKPRKAKARQDEDDFDDDDDFDAPRARRDSNPVIAVLFSSFIIQ</sequence>
<dbReference type="Pfam" id="PF03748">
    <property type="entry name" value="FliL"/>
    <property type="match status" value="1"/>
</dbReference>
<evidence type="ECO:0000256" key="11">
    <source>
        <dbReference type="SAM" id="MobiDB-lite"/>
    </source>
</evidence>